<dbReference type="InterPro" id="IPR050863">
    <property type="entry name" value="CenT-Element_Derived"/>
</dbReference>
<protein>
    <submittedName>
        <fullName evidence="6">HTH CENPB-type domain-containing protein</fullName>
    </submittedName>
</protein>
<feature type="domain" description="HTH CENPB-type" evidence="4">
    <location>
        <begin position="86"/>
        <end position="158"/>
    </location>
</feature>
<evidence type="ECO:0000256" key="1">
    <source>
        <dbReference type="ARBA" id="ARBA00004123"/>
    </source>
</evidence>
<dbReference type="SUPFAM" id="SSF46689">
    <property type="entry name" value="Homeodomain-like"/>
    <property type="match status" value="1"/>
</dbReference>
<dbReference type="InterPro" id="IPR018586">
    <property type="entry name" value="Brinker_DNA-bd"/>
</dbReference>
<keyword evidence="2" id="KW-0238">DNA-binding</keyword>
<evidence type="ECO:0000313" key="5">
    <source>
        <dbReference type="Proteomes" id="UP000050741"/>
    </source>
</evidence>
<feature type="region of interest" description="Disordered" evidence="3">
    <location>
        <begin position="8"/>
        <end position="28"/>
    </location>
</feature>
<reference evidence="5" key="1">
    <citation type="submission" date="2014-05" db="EMBL/GenBank/DDBJ databases">
        <title>The genome and life-stage specific transcriptomes of Globodera pallida elucidate key aspects of plant parasitism by a cyst nematode.</title>
        <authorList>
            <person name="Cotton J.A."/>
            <person name="Lilley C.J."/>
            <person name="Jones L.M."/>
            <person name="Kikuchi T."/>
            <person name="Reid A.J."/>
            <person name="Thorpe P."/>
            <person name="Tsai I.J."/>
            <person name="Beasley H."/>
            <person name="Blok V."/>
            <person name="Cock P.J.A."/>
            <person name="Van den Akker S.E."/>
            <person name="Holroyd N."/>
            <person name="Hunt M."/>
            <person name="Mantelin S."/>
            <person name="Naghra H."/>
            <person name="Pain A."/>
            <person name="Palomares-Rius J.E."/>
            <person name="Zarowiecki M."/>
            <person name="Berriman M."/>
            <person name="Jones J.T."/>
            <person name="Urwin P.E."/>
        </authorList>
    </citation>
    <scope>NUCLEOTIDE SEQUENCE [LARGE SCALE GENOMIC DNA]</scope>
    <source>
        <strain evidence="5">Lindley</strain>
    </source>
</reference>
<dbReference type="WBParaSite" id="GPLIN_000031400">
    <property type="protein sequence ID" value="GPLIN_000031400"/>
    <property type="gene ID" value="GPLIN_000031400"/>
</dbReference>
<dbReference type="Pfam" id="PF09607">
    <property type="entry name" value="BrkDBD"/>
    <property type="match status" value="1"/>
</dbReference>
<dbReference type="Proteomes" id="UP000050741">
    <property type="component" value="Unassembled WGS sequence"/>
</dbReference>
<name>A0A183BI85_GLOPA</name>
<evidence type="ECO:0000256" key="3">
    <source>
        <dbReference type="SAM" id="MobiDB-lite"/>
    </source>
</evidence>
<proteinExistence type="predicted"/>
<dbReference type="PROSITE" id="PS51253">
    <property type="entry name" value="HTH_CENPB"/>
    <property type="match status" value="1"/>
</dbReference>
<dbReference type="InterPro" id="IPR006600">
    <property type="entry name" value="HTH_CenpB_DNA-bd_dom"/>
</dbReference>
<keyword evidence="5" id="KW-1185">Reference proteome</keyword>
<dbReference type="GO" id="GO:0003677">
    <property type="term" value="F:DNA binding"/>
    <property type="evidence" value="ECO:0007669"/>
    <property type="project" value="UniProtKB-KW"/>
</dbReference>
<evidence type="ECO:0000259" key="4">
    <source>
        <dbReference type="PROSITE" id="PS51253"/>
    </source>
</evidence>
<dbReference type="PANTHER" id="PTHR19303">
    <property type="entry name" value="TRANSPOSON"/>
    <property type="match status" value="1"/>
</dbReference>
<dbReference type="GO" id="GO:0005634">
    <property type="term" value="C:nucleus"/>
    <property type="evidence" value="ECO:0007669"/>
    <property type="project" value="UniProtKB-SubCell"/>
</dbReference>
<organism evidence="5 6">
    <name type="scientific">Globodera pallida</name>
    <name type="common">Potato cyst nematode worm</name>
    <name type="synonym">Heterodera pallida</name>
    <dbReference type="NCBI Taxonomy" id="36090"/>
    <lineage>
        <taxon>Eukaryota</taxon>
        <taxon>Metazoa</taxon>
        <taxon>Ecdysozoa</taxon>
        <taxon>Nematoda</taxon>
        <taxon>Chromadorea</taxon>
        <taxon>Rhabditida</taxon>
        <taxon>Tylenchina</taxon>
        <taxon>Tylenchomorpha</taxon>
        <taxon>Tylenchoidea</taxon>
        <taxon>Heteroderidae</taxon>
        <taxon>Heteroderinae</taxon>
        <taxon>Globodera</taxon>
    </lineage>
</organism>
<dbReference type="SMART" id="SM00674">
    <property type="entry name" value="CENPB"/>
    <property type="match status" value="1"/>
</dbReference>
<accession>A0A183BI85</accession>
<dbReference type="Pfam" id="PF03221">
    <property type="entry name" value="HTH_Tnp_Tc5"/>
    <property type="match status" value="1"/>
</dbReference>
<comment type="subcellular location">
    <subcellularLocation>
        <location evidence="1">Nucleus</location>
    </subcellularLocation>
</comment>
<evidence type="ECO:0000313" key="6">
    <source>
        <dbReference type="WBParaSite" id="GPLIN_000031400"/>
    </source>
</evidence>
<dbReference type="Gene3D" id="1.10.10.60">
    <property type="entry name" value="Homeodomain-like"/>
    <property type="match status" value="2"/>
</dbReference>
<reference evidence="6" key="2">
    <citation type="submission" date="2016-06" db="UniProtKB">
        <authorList>
            <consortium name="WormBaseParasite"/>
        </authorList>
    </citation>
    <scope>IDENTIFICATION</scope>
</reference>
<feature type="compositionally biased region" description="Polar residues" evidence="3">
    <location>
        <begin position="13"/>
        <end position="24"/>
    </location>
</feature>
<sequence>MPFLGFSIKLKNPSPNDEPSMSLSSRKRRQQLTIKDKLDILDFAKNSSIRASSKHFNVDRQNIREWMKQEQNLRESLDSDAKRKRLIGGGRKLSNANFDKTLADWVKDLREKNLRVTRNMIVARAQQISGNYDNLKNFSASHGWLECFMTRHNFSLRQSTTVAQKVPEPHGAIPNGLPILQQCREEEGTVLLKGVEEINLGEEEAVQSDVSIDTNC</sequence>
<dbReference type="InterPro" id="IPR009057">
    <property type="entry name" value="Homeodomain-like_sf"/>
</dbReference>
<evidence type="ECO:0000256" key="2">
    <source>
        <dbReference type="ARBA" id="ARBA00023125"/>
    </source>
</evidence>
<dbReference type="AlphaFoldDB" id="A0A183BI85"/>